<feature type="non-terminal residue" evidence="2">
    <location>
        <position position="104"/>
    </location>
</feature>
<keyword evidence="1" id="KW-1133">Transmembrane helix</keyword>
<keyword evidence="1" id="KW-0472">Membrane</keyword>
<sequence>LQAILRNSRKLQVAPEDLSVLAAVSRLRTSCERGQEPVTWLVLGVLVAGLLLALLLLLTAGEGLLQGLACTNSSTKEIQVQTVQIDRHPLEDYAEESTLFNDSV</sequence>
<accession>A0A1B6K1B3</accession>
<gene>
    <name evidence="2" type="ORF">g.12343</name>
</gene>
<keyword evidence="1" id="KW-0812">Transmembrane</keyword>
<dbReference type="EMBL" id="GECU01002488">
    <property type="protein sequence ID" value="JAT05219.1"/>
    <property type="molecule type" value="Transcribed_RNA"/>
</dbReference>
<name>A0A1B6K1B3_9HEMI</name>
<feature type="non-terminal residue" evidence="2">
    <location>
        <position position="1"/>
    </location>
</feature>
<reference evidence="2" key="1">
    <citation type="submission" date="2015-11" db="EMBL/GenBank/DDBJ databases">
        <title>De novo transcriptome assembly of four potential Pierce s Disease insect vectors from Arizona vineyards.</title>
        <authorList>
            <person name="Tassone E.E."/>
        </authorList>
    </citation>
    <scope>NUCLEOTIDE SEQUENCE</scope>
</reference>
<dbReference type="AlphaFoldDB" id="A0A1B6K1B3"/>
<proteinExistence type="predicted"/>
<organism evidence="2">
    <name type="scientific">Homalodisca liturata</name>
    <dbReference type="NCBI Taxonomy" id="320908"/>
    <lineage>
        <taxon>Eukaryota</taxon>
        <taxon>Metazoa</taxon>
        <taxon>Ecdysozoa</taxon>
        <taxon>Arthropoda</taxon>
        <taxon>Hexapoda</taxon>
        <taxon>Insecta</taxon>
        <taxon>Pterygota</taxon>
        <taxon>Neoptera</taxon>
        <taxon>Paraneoptera</taxon>
        <taxon>Hemiptera</taxon>
        <taxon>Auchenorrhyncha</taxon>
        <taxon>Membracoidea</taxon>
        <taxon>Cicadellidae</taxon>
        <taxon>Cicadellinae</taxon>
        <taxon>Proconiini</taxon>
        <taxon>Homalodisca</taxon>
    </lineage>
</organism>
<evidence type="ECO:0000313" key="2">
    <source>
        <dbReference type="EMBL" id="JAT05219.1"/>
    </source>
</evidence>
<feature type="transmembrane region" description="Helical" evidence="1">
    <location>
        <begin position="38"/>
        <end position="58"/>
    </location>
</feature>
<evidence type="ECO:0000256" key="1">
    <source>
        <dbReference type="SAM" id="Phobius"/>
    </source>
</evidence>
<protein>
    <submittedName>
        <fullName evidence="2">Uncharacterized protein</fullName>
    </submittedName>
</protein>